<sequence length="199" mass="21053">MNIDRWLYKIGKITRKYTRHVDTGDLSYHGHSMVRSRASMIATHKGLGTALLIAPPVLVLIAAGIAAGSTVRAAPPVNDIPPNIPTPSASITPAQKIISTVQAQLQSIVATEKRQDHTTTVAAALVAIGFIGVVLTVRAIRRKGRGGGGRGKNAADASQEYPSGKNNIYREVHVQTGSELGEENTTLNIGSGGEPFQSR</sequence>
<keyword evidence="2" id="KW-0812">Transmembrane</keyword>
<evidence type="ECO:0000313" key="4">
    <source>
        <dbReference type="Proteomes" id="UP000663831"/>
    </source>
</evidence>
<feature type="transmembrane region" description="Helical" evidence="2">
    <location>
        <begin position="47"/>
        <end position="67"/>
    </location>
</feature>
<feature type="compositionally biased region" description="Polar residues" evidence="1">
    <location>
        <begin position="175"/>
        <end position="189"/>
    </location>
</feature>
<protein>
    <recommendedName>
        <fullName evidence="5">Transmembrane protein</fullName>
    </recommendedName>
</protein>
<proteinExistence type="predicted"/>
<evidence type="ECO:0008006" key="5">
    <source>
        <dbReference type="Google" id="ProtNLM"/>
    </source>
</evidence>
<accession>A0A8H3DFA5</accession>
<feature type="region of interest" description="Disordered" evidence="1">
    <location>
        <begin position="144"/>
        <end position="199"/>
    </location>
</feature>
<organism evidence="3 4">
    <name type="scientific">Rhizoctonia solani</name>
    <dbReference type="NCBI Taxonomy" id="456999"/>
    <lineage>
        <taxon>Eukaryota</taxon>
        <taxon>Fungi</taxon>
        <taxon>Dikarya</taxon>
        <taxon>Basidiomycota</taxon>
        <taxon>Agaricomycotina</taxon>
        <taxon>Agaricomycetes</taxon>
        <taxon>Cantharellales</taxon>
        <taxon>Ceratobasidiaceae</taxon>
        <taxon>Rhizoctonia</taxon>
    </lineage>
</organism>
<keyword evidence="2" id="KW-1133">Transmembrane helix</keyword>
<name>A0A8H3DFA5_9AGAM</name>
<evidence type="ECO:0000256" key="1">
    <source>
        <dbReference type="SAM" id="MobiDB-lite"/>
    </source>
</evidence>
<feature type="transmembrane region" description="Helical" evidence="2">
    <location>
        <begin position="121"/>
        <end position="140"/>
    </location>
</feature>
<evidence type="ECO:0000313" key="3">
    <source>
        <dbReference type="EMBL" id="CAE6518470.1"/>
    </source>
</evidence>
<keyword evidence="2" id="KW-0472">Membrane</keyword>
<evidence type="ECO:0000256" key="2">
    <source>
        <dbReference type="SAM" id="Phobius"/>
    </source>
</evidence>
<dbReference type="Proteomes" id="UP000663831">
    <property type="component" value="Unassembled WGS sequence"/>
</dbReference>
<reference evidence="3" key="1">
    <citation type="submission" date="2021-01" db="EMBL/GenBank/DDBJ databases">
        <authorList>
            <person name="Kaushik A."/>
        </authorList>
    </citation>
    <scope>NUCLEOTIDE SEQUENCE</scope>
    <source>
        <strain evidence="3">AG3-1AP</strain>
    </source>
</reference>
<dbReference type="EMBL" id="CAJMWV010006080">
    <property type="protein sequence ID" value="CAE6518470.1"/>
    <property type="molecule type" value="Genomic_DNA"/>
</dbReference>
<gene>
    <name evidence="3" type="ORF">RDB_LOCUS140782</name>
</gene>
<comment type="caution">
    <text evidence="3">The sequence shown here is derived from an EMBL/GenBank/DDBJ whole genome shotgun (WGS) entry which is preliminary data.</text>
</comment>
<dbReference type="AlphaFoldDB" id="A0A8H3DFA5"/>